<dbReference type="Proteomes" id="UP000245999">
    <property type="component" value="Chromosome"/>
</dbReference>
<evidence type="ECO:0000259" key="7">
    <source>
        <dbReference type="Pfam" id="PF21365"/>
    </source>
</evidence>
<dbReference type="KEGG" id="hnv:DDQ68_01305"/>
<evidence type="ECO:0000256" key="3">
    <source>
        <dbReference type="SAM" id="SignalP"/>
    </source>
</evidence>
<evidence type="ECO:0000256" key="2">
    <source>
        <dbReference type="RuleBase" id="RU361185"/>
    </source>
</evidence>
<feature type="domain" description="DUF5110" evidence="6">
    <location>
        <begin position="704"/>
        <end position="772"/>
    </location>
</feature>
<dbReference type="SUPFAM" id="SSF51445">
    <property type="entry name" value="(Trans)glycosidases"/>
    <property type="match status" value="1"/>
</dbReference>
<feature type="domain" description="Glycosyl hydrolase family 31 C-terminal" evidence="7">
    <location>
        <begin position="583"/>
        <end position="688"/>
    </location>
</feature>
<feature type="domain" description="Glycoside hydrolase family 31 TIM barrel" evidence="4">
    <location>
        <begin position="246"/>
        <end position="575"/>
    </location>
</feature>
<dbReference type="EMBL" id="CP029145">
    <property type="protein sequence ID" value="AWM31545.1"/>
    <property type="molecule type" value="Genomic_DNA"/>
</dbReference>
<dbReference type="InterPro" id="IPR025887">
    <property type="entry name" value="Glyco_hydro_31_N_dom"/>
</dbReference>
<dbReference type="SUPFAM" id="SSF74650">
    <property type="entry name" value="Galactose mutarotase-like"/>
    <property type="match status" value="1"/>
</dbReference>
<dbReference type="InterPro" id="IPR033403">
    <property type="entry name" value="DUF5110"/>
</dbReference>
<reference evidence="9" key="1">
    <citation type="submission" date="2018-04" db="EMBL/GenBank/DDBJ databases">
        <title>Complete genome of Antarctic heterotrophic bacterium Hymenobacter nivis.</title>
        <authorList>
            <person name="Terashima M."/>
        </authorList>
    </citation>
    <scope>NUCLEOTIDE SEQUENCE [LARGE SCALE GENOMIC DNA]</scope>
    <source>
        <strain evidence="9">NBRC 111535</strain>
    </source>
</reference>
<dbReference type="OrthoDB" id="176168at2"/>
<evidence type="ECO:0000259" key="4">
    <source>
        <dbReference type="Pfam" id="PF01055"/>
    </source>
</evidence>
<dbReference type="Pfam" id="PF01055">
    <property type="entry name" value="Glyco_hydro_31_2nd"/>
    <property type="match status" value="1"/>
</dbReference>
<dbReference type="InterPro" id="IPR011013">
    <property type="entry name" value="Gal_mutarotase_sf_dom"/>
</dbReference>
<feature type="chain" id="PRO_5016239880" evidence="3">
    <location>
        <begin position="23"/>
        <end position="800"/>
    </location>
</feature>
<dbReference type="Gene3D" id="2.60.40.1760">
    <property type="entry name" value="glycosyl hydrolase (family 31)"/>
    <property type="match status" value="1"/>
</dbReference>
<dbReference type="InterPro" id="IPR017853">
    <property type="entry name" value="GH"/>
</dbReference>
<dbReference type="RefSeq" id="WP_109652319.1">
    <property type="nucleotide sequence ID" value="NZ_CP029145.1"/>
</dbReference>
<evidence type="ECO:0000256" key="1">
    <source>
        <dbReference type="ARBA" id="ARBA00007806"/>
    </source>
</evidence>
<comment type="similarity">
    <text evidence="1 2">Belongs to the glycosyl hydrolase 31 family.</text>
</comment>
<keyword evidence="9" id="KW-1185">Reference proteome</keyword>
<feature type="signal peptide" evidence="3">
    <location>
        <begin position="1"/>
        <end position="22"/>
    </location>
</feature>
<evidence type="ECO:0000259" key="6">
    <source>
        <dbReference type="Pfam" id="PF17137"/>
    </source>
</evidence>
<dbReference type="InterPro" id="IPR048395">
    <property type="entry name" value="Glyco_hydro_31_C"/>
</dbReference>
<sequence>MKKLFPAALLSVGILAATVTQAQKASTAYQTQGQTVRIKTKAADLQIQVFSPNTVRVLRFPVGSKATKTSLSVNKAPDKTPFETAEAGGVITVKTALLTVSLNRQTGLVSFATRGGKSLLQEGAQDSLFVPTTDNGQPAYRVQQRFKLSAPEGIYGLGQFQDGIMNWRNHAVKLRQLNQYVANPFLVSTAGYGILWDNYSATVFRDNAAGASFSAALGDCSDYYFVYGQTMDGTVAGYRTLTGAAPMFGKWVFGFWQSRERYKSQDELLDVVKKYRALRVPLDNIVQDWQYWGTDNHYWNSTEFGNPNFPHPQAMVDAVHALNAHLMISVWPSFGDKTAIFKDLNQAGLLYDFKNWPTDGGVRVYDAFSPKARDILWGYMDKNLFSLGMDAWWLDASEPEQFDREGKMDSTQTALGTYRRVRNAFPLQHNKGVFEHQRAASSAKRVFILTRSAFAGQQRYGAATWSGDIQGSWEVLRKQISGGLNFSLAGIPYWTTDIGGFFTGKTYPLGVADPAFQELYVRWFQFGAFSPLFRSHGTDTPREIYQFGNKGDWAFDAQVKFIDLRYRLLPYIYSLSSKVTRQGYTLMRGLPMDFNADPKVFSIDNQFMFGPSVLVSPVTTAQYSTKGADATQKGSTDFSTIKSQSLYLPQSAGWYDFWTGEKLTGGQTISRPTPIDVMPLHIRAGAILPLGPVVQYAAEKFTAPLELRVYPGANAEFTLYEDENDSYNYEKGAFATIPLRWNEKTQQLSIGKRTGTFPGMAATRSFHVVFVKGTHGAGLGTTIKADRVVQYNGSALTVSK</sequence>
<dbReference type="AlphaFoldDB" id="A0A2Z3GKV8"/>
<dbReference type="SUPFAM" id="SSF51011">
    <property type="entry name" value="Glycosyl hydrolase domain"/>
    <property type="match status" value="1"/>
</dbReference>
<dbReference type="GO" id="GO:0004553">
    <property type="term" value="F:hydrolase activity, hydrolyzing O-glycosyl compounds"/>
    <property type="evidence" value="ECO:0007669"/>
    <property type="project" value="InterPro"/>
</dbReference>
<protein>
    <submittedName>
        <fullName evidence="8">Xylosidase</fullName>
    </submittedName>
</protein>
<dbReference type="Pfam" id="PF17137">
    <property type="entry name" value="DUF5110"/>
    <property type="match status" value="1"/>
</dbReference>
<dbReference type="Pfam" id="PF13802">
    <property type="entry name" value="Gal_mutarotas_2"/>
    <property type="match status" value="1"/>
</dbReference>
<keyword evidence="2" id="KW-0378">Hydrolase</keyword>
<evidence type="ECO:0000313" key="8">
    <source>
        <dbReference type="EMBL" id="AWM31545.1"/>
    </source>
</evidence>
<dbReference type="PANTHER" id="PTHR43863">
    <property type="entry name" value="HYDROLASE, PUTATIVE (AFU_ORTHOLOGUE AFUA_1G03140)-RELATED"/>
    <property type="match status" value="1"/>
</dbReference>
<dbReference type="Pfam" id="PF21365">
    <property type="entry name" value="Glyco_hydro_31_3rd"/>
    <property type="match status" value="1"/>
</dbReference>
<organism evidence="8 9">
    <name type="scientific">Hymenobacter nivis</name>
    <dbReference type="NCBI Taxonomy" id="1850093"/>
    <lineage>
        <taxon>Bacteria</taxon>
        <taxon>Pseudomonadati</taxon>
        <taxon>Bacteroidota</taxon>
        <taxon>Cytophagia</taxon>
        <taxon>Cytophagales</taxon>
        <taxon>Hymenobacteraceae</taxon>
        <taxon>Hymenobacter</taxon>
    </lineage>
</organism>
<proteinExistence type="inferred from homology"/>
<gene>
    <name evidence="8" type="ORF">DDQ68_01305</name>
</gene>
<feature type="domain" description="Glycoside hydrolase family 31 N-terminal" evidence="5">
    <location>
        <begin position="45"/>
        <end position="204"/>
    </location>
</feature>
<evidence type="ECO:0000313" key="9">
    <source>
        <dbReference type="Proteomes" id="UP000245999"/>
    </source>
</evidence>
<dbReference type="InterPro" id="IPR051816">
    <property type="entry name" value="Glycosyl_Hydrolase_31"/>
</dbReference>
<evidence type="ECO:0000259" key="5">
    <source>
        <dbReference type="Pfam" id="PF13802"/>
    </source>
</evidence>
<dbReference type="InterPro" id="IPR000322">
    <property type="entry name" value="Glyco_hydro_31_TIM"/>
</dbReference>
<dbReference type="CDD" id="cd14752">
    <property type="entry name" value="GH31_N"/>
    <property type="match status" value="1"/>
</dbReference>
<dbReference type="Gene3D" id="2.60.40.1180">
    <property type="entry name" value="Golgi alpha-mannosidase II"/>
    <property type="match status" value="2"/>
</dbReference>
<accession>A0A2Z3GKV8</accession>
<dbReference type="PANTHER" id="PTHR43863:SF2">
    <property type="entry name" value="MALTASE-GLUCOAMYLASE"/>
    <property type="match status" value="1"/>
</dbReference>
<dbReference type="CDD" id="cd06591">
    <property type="entry name" value="GH31_xylosidase_XylS"/>
    <property type="match status" value="1"/>
</dbReference>
<dbReference type="InterPro" id="IPR013780">
    <property type="entry name" value="Glyco_hydro_b"/>
</dbReference>
<keyword evidence="2" id="KW-0326">Glycosidase</keyword>
<dbReference type="Gene3D" id="3.20.20.80">
    <property type="entry name" value="Glycosidases"/>
    <property type="match status" value="1"/>
</dbReference>
<dbReference type="GO" id="GO:0005975">
    <property type="term" value="P:carbohydrate metabolic process"/>
    <property type="evidence" value="ECO:0007669"/>
    <property type="project" value="InterPro"/>
</dbReference>
<dbReference type="GO" id="GO:0030246">
    <property type="term" value="F:carbohydrate binding"/>
    <property type="evidence" value="ECO:0007669"/>
    <property type="project" value="InterPro"/>
</dbReference>
<keyword evidence="3" id="KW-0732">Signal</keyword>
<name>A0A2Z3GKV8_9BACT</name>